<keyword evidence="2" id="KW-1185">Reference proteome</keyword>
<comment type="caution">
    <text evidence="1">The sequence shown here is derived from an EMBL/GenBank/DDBJ whole genome shotgun (WGS) entry which is preliminary data.</text>
</comment>
<dbReference type="STRING" id="1403537.Q428_10745"/>
<protein>
    <submittedName>
        <fullName evidence="1">Uncharacterized protein</fullName>
    </submittedName>
</protein>
<name>A0A017RTC5_9CLOT</name>
<gene>
    <name evidence="1" type="ORF">Q428_10745</name>
</gene>
<dbReference type="Proteomes" id="UP000019681">
    <property type="component" value="Unassembled WGS sequence"/>
</dbReference>
<evidence type="ECO:0000313" key="2">
    <source>
        <dbReference type="Proteomes" id="UP000019681"/>
    </source>
</evidence>
<dbReference type="RefSeq" id="WP_161633622.1">
    <property type="nucleotide sequence ID" value="NZ_AZQP01000034.1"/>
</dbReference>
<evidence type="ECO:0000313" key="1">
    <source>
        <dbReference type="EMBL" id="EYE87917.1"/>
    </source>
</evidence>
<accession>A0A017RTC5</accession>
<sequence length="57" mass="6937">MEKYKEQISLNERDMERTERRYFSEKCKGCGYMYRPSASSFKCEQCLYKGNNVKKYT</sequence>
<dbReference type="EMBL" id="AZQP01000034">
    <property type="protein sequence ID" value="EYE87917.1"/>
    <property type="molecule type" value="Genomic_DNA"/>
</dbReference>
<organism evidence="1 2">
    <name type="scientific">Fervidicella metallireducens AeB</name>
    <dbReference type="NCBI Taxonomy" id="1403537"/>
    <lineage>
        <taxon>Bacteria</taxon>
        <taxon>Bacillati</taxon>
        <taxon>Bacillota</taxon>
        <taxon>Clostridia</taxon>
        <taxon>Eubacteriales</taxon>
        <taxon>Clostridiaceae</taxon>
        <taxon>Fervidicella</taxon>
    </lineage>
</organism>
<proteinExistence type="predicted"/>
<reference evidence="1 2" key="1">
    <citation type="journal article" date="2014" name="Genome Announc.">
        <title>Draft Genome Sequence of Fervidicella metallireducens Strain AeBT, an Iron-Reducing Thermoanaerobe from the Great Artesian Basin.</title>
        <authorList>
            <person name="Patel B.K."/>
        </authorList>
    </citation>
    <scope>NUCLEOTIDE SEQUENCE [LARGE SCALE GENOMIC DNA]</scope>
    <source>
        <strain evidence="1 2">AeB</strain>
    </source>
</reference>
<dbReference type="AlphaFoldDB" id="A0A017RTC5"/>